<feature type="domain" description="Sulfatase N-terminal" evidence="5">
    <location>
        <begin position="40"/>
        <end position="393"/>
    </location>
</feature>
<dbReference type="Gene3D" id="3.40.720.10">
    <property type="entry name" value="Alkaline Phosphatase, subunit A"/>
    <property type="match status" value="1"/>
</dbReference>
<keyword evidence="7" id="KW-1185">Reference proteome</keyword>
<dbReference type="Gene3D" id="3.30.1120.10">
    <property type="match status" value="1"/>
</dbReference>
<dbReference type="OrthoDB" id="225685at2"/>
<dbReference type="PANTHER" id="PTHR42693">
    <property type="entry name" value="ARYLSULFATASE FAMILY MEMBER"/>
    <property type="match status" value="1"/>
</dbReference>
<dbReference type="InterPro" id="IPR000917">
    <property type="entry name" value="Sulfatase_N"/>
</dbReference>
<sequence length="872" mass="93325">MYLNQPGGVTISNCVALALGVSLSISCHLPVHAESAALRPNIVFIMADDLGIGDLGYTNQIARAAANLPAISTPNIDKLASDGVNFTRMYSGAPICSPSRASLLTGFEINHVIKEHTDKFNGFRSGQDDDKTWGQMLQDAGYKTGMWGKWHLGGVNSSGAPNDQGIFDFTQIPTQQGFETAFGSMHGGYRVSRLWENDGNGGLKYTPVAPDPSWPGPGPSYRYSQDVTSDHAVNYIRNHANGADPFAMYVAFEAVHDPLDRLGPGEYEPNNWPDVQERYANMVTGLDRNVGDLIAAIEDPNGDGDKSDSIAANTLVIFTSDNGALWTPHVSGFNTEFFDSNGSYRGQKSNTLEGGIITPFLVRWDGVTTPGAVNSTHVGSFADIFPTFAELAGQDTPFGLDGRSMLPAILGQPDPPRTDAIVWTDKDNFAGLNQASYAIQMGGWKFIHRVLTNTEELYHIEVDPYETTNISSSRIDMVTAFKAVAQKEGVLDEPYFAIGNTSQGQNVFFTQYKYWVPGAGANLFVDPANWSGGTQLNRDTDPDALFWNTGPASNWLAKVDNNLDGTRNTWVGQDATVLGLEVVGSAGGMHLTVNTGITLNAYNGVRIGDRGMVRLVNSTLKTVGDVEVRPGGKLSGSGTITGWQSLLAGIPEFAGQGLLEPTVINSGSVEIFGGYDATTPGLLSIEGDFRQLPSGTLQIDLFNSSGIAGMSYDFLNVQDSAMLAGILAPKLMNGFIPIAGQQFTVLSAGSLLDNGLNLGGPDGIWFSQSVANASDLILTFVNADFDNSNFIDGNDLAIWKANYGTSGPMGDANLDGLVDGQDFLAWQRQFGNSLALLATATAAVVPEPSTSLYCLSLFCSGVAFLRRRRRGC</sequence>
<evidence type="ECO:0000256" key="2">
    <source>
        <dbReference type="ARBA" id="ARBA00022723"/>
    </source>
</evidence>
<comment type="caution">
    <text evidence="6">The sequence shown here is derived from an EMBL/GenBank/DDBJ whole genome shotgun (WGS) entry which is preliminary data.</text>
</comment>
<dbReference type="RefSeq" id="WP_146449227.1">
    <property type="nucleotide sequence ID" value="NZ_SJPS01000002.1"/>
</dbReference>
<dbReference type="GO" id="GO:0046872">
    <property type="term" value="F:metal ion binding"/>
    <property type="evidence" value="ECO:0007669"/>
    <property type="project" value="UniProtKB-KW"/>
</dbReference>
<evidence type="ECO:0000256" key="1">
    <source>
        <dbReference type="ARBA" id="ARBA00008779"/>
    </source>
</evidence>
<dbReference type="InterPro" id="IPR024607">
    <property type="entry name" value="Sulfatase_CS"/>
</dbReference>
<organism evidence="6 7">
    <name type="scientific">Bythopirellula polymerisocia</name>
    <dbReference type="NCBI Taxonomy" id="2528003"/>
    <lineage>
        <taxon>Bacteria</taxon>
        <taxon>Pseudomonadati</taxon>
        <taxon>Planctomycetota</taxon>
        <taxon>Planctomycetia</taxon>
        <taxon>Pirellulales</taxon>
        <taxon>Lacipirellulaceae</taxon>
        <taxon>Bythopirellula</taxon>
    </lineage>
</organism>
<evidence type="ECO:0000313" key="6">
    <source>
        <dbReference type="EMBL" id="TWU28103.1"/>
    </source>
</evidence>
<dbReference type="PANTHER" id="PTHR42693:SF53">
    <property type="entry name" value="ENDO-4-O-SULFATASE"/>
    <property type="match status" value="1"/>
</dbReference>
<dbReference type="InterPro" id="IPR018247">
    <property type="entry name" value="EF_Hand_1_Ca_BS"/>
</dbReference>
<dbReference type="SUPFAM" id="SSF53649">
    <property type="entry name" value="Alkaline phosphatase-like"/>
    <property type="match status" value="1"/>
</dbReference>
<dbReference type="EC" id="3.1.6.1" evidence="6"/>
<evidence type="ECO:0000313" key="7">
    <source>
        <dbReference type="Proteomes" id="UP000318437"/>
    </source>
</evidence>
<dbReference type="Pfam" id="PF00884">
    <property type="entry name" value="Sulfatase"/>
    <property type="match status" value="1"/>
</dbReference>
<accession>A0A5C6CT31</accession>
<dbReference type="GO" id="GO:0004065">
    <property type="term" value="F:arylsulfatase activity"/>
    <property type="evidence" value="ECO:0007669"/>
    <property type="project" value="UniProtKB-EC"/>
</dbReference>
<dbReference type="PROSITE" id="PS00018">
    <property type="entry name" value="EF_HAND_1"/>
    <property type="match status" value="1"/>
</dbReference>
<dbReference type="InterPro" id="IPR017850">
    <property type="entry name" value="Alkaline_phosphatase_core_sf"/>
</dbReference>
<gene>
    <name evidence="6" type="primary">atsA_11</name>
    <name evidence="6" type="ORF">Pla144_13900</name>
</gene>
<dbReference type="PROSITE" id="PS00523">
    <property type="entry name" value="SULFATASE_1"/>
    <property type="match status" value="1"/>
</dbReference>
<proteinExistence type="inferred from homology"/>
<dbReference type="InterPro" id="IPR050738">
    <property type="entry name" value="Sulfatase"/>
</dbReference>
<name>A0A5C6CT31_9BACT</name>
<evidence type="ECO:0000256" key="3">
    <source>
        <dbReference type="ARBA" id="ARBA00022801"/>
    </source>
</evidence>
<dbReference type="Proteomes" id="UP000318437">
    <property type="component" value="Unassembled WGS sequence"/>
</dbReference>
<comment type="similarity">
    <text evidence="1">Belongs to the sulfatase family.</text>
</comment>
<evidence type="ECO:0000256" key="4">
    <source>
        <dbReference type="ARBA" id="ARBA00022837"/>
    </source>
</evidence>
<keyword evidence="2" id="KW-0479">Metal-binding</keyword>
<protein>
    <submittedName>
        <fullName evidence="6">Arylsulfatase</fullName>
        <ecNumber evidence="6">3.1.6.1</ecNumber>
    </submittedName>
</protein>
<keyword evidence="3 6" id="KW-0378">Hydrolase</keyword>
<keyword evidence="4" id="KW-0106">Calcium</keyword>
<dbReference type="EMBL" id="SJPS01000002">
    <property type="protein sequence ID" value="TWU28103.1"/>
    <property type="molecule type" value="Genomic_DNA"/>
</dbReference>
<reference evidence="6 7" key="1">
    <citation type="submission" date="2019-02" db="EMBL/GenBank/DDBJ databases">
        <title>Deep-cultivation of Planctomycetes and their phenomic and genomic characterization uncovers novel biology.</title>
        <authorList>
            <person name="Wiegand S."/>
            <person name="Jogler M."/>
            <person name="Boedeker C."/>
            <person name="Pinto D."/>
            <person name="Vollmers J."/>
            <person name="Rivas-Marin E."/>
            <person name="Kohn T."/>
            <person name="Peeters S.H."/>
            <person name="Heuer A."/>
            <person name="Rast P."/>
            <person name="Oberbeckmann S."/>
            <person name="Bunk B."/>
            <person name="Jeske O."/>
            <person name="Meyerdierks A."/>
            <person name="Storesund J.E."/>
            <person name="Kallscheuer N."/>
            <person name="Luecker S."/>
            <person name="Lage O.M."/>
            <person name="Pohl T."/>
            <person name="Merkel B.J."/>
            <person name="Hornburger P."/>
            <person name="Mueller R.-W."/>
            <person name="Bruemmer F."/>
            <person name="Labrenz M."/>
            <person name="Spormann A.M."/>
            <person name="Op Den Camp H."/>
            <person name="Overmann J."/>
            <person name="Amann R."/>
            <person name="Jetten M.S.M."/>
            <person name="Mascher T."/>
            <person name="Medema M.H."/>
            <person name="Devos D.P."/>
            <person name="Kaster A.-K."/>
            <person name="Ovreas L."/>
            <person name="Rohde M."/>
            <person name="Galperin M.Y."/>
            <person name="Jogler C."/>
        </authorList>
    </citation>
    <scope>NUCLEOTIDE SEQUENCE [LARGE SCALE GENOMIC DNA]</scope>
    <source>
        <strain evidence="6 7">Pla144</strain>
    </source>
</reference>
<dbReference type="AlphaFoldDB" id="A0A5C6CT31"/>
<evidence type="ECO:0000259" key="5">
    <source>
        <dbReference type="Pfam" id="PF00884"/>
    </source>
</evidence>